<keyword evidence="2" id="KW-1185">Reference proteome</keyword>
<sequence length="171" mass="19586">MATAMIEDRTVTMVLLNQQTMLKMFEEMGFKVDHPRSIYNRFCLKVLGKAPFSMPLFYNGAWLHSLGMRGCQEGTCEEWHRIRDDTLYCLRPTSATFCTMVVSGPPLHRCPTAYNMLSRHLTKHCIHIFRLFSILLENRPGEGRLVPTSRPGWGGYFLVAAPIMTCQTSHL</sequence>
<dbReference type="AlphaFoldDB" id="A0AAV9CG64"/>
<organism evidence="1 2">
    <name type="scientific">Acorus calamus</name>
    <name type="common">Sweet flag</name>
    <dbReference type="NCBI Taxonomy" id="4465"/>
    <lineage>
        <taxon>Eukaryota</taxon>
        <taxon>Viridiplantae</taxon>
        <taxon>Streptophyta</taxon>
        <taxon>Embryophyta</taxon>
        <taxon>Tracheophyta</taxon>
        <taxon>Spermatophyta</taxon>
        <taxon>Magnoliopsida</taxon>
        <taxon>Liliopsida</taxon>
        <taxon>Acoraceae</taxon>
        <taxon>Acorus</taxon>
    </lineage>
</organism>
<dbReference type="EMBL" id="JAUJYO010000019">
    <property type="protein sequence ID" value="KAK1287615.1"/>
    <property type="molecule type" value="Genomic_DNA"/>
</dbReference>
<reference evidence="1" key="2">
    <citation type="submission" date="2023-06" db="EMBL/GenBank/DDBJ databases">
        <authorList>
            <person name="Ma L."/>
            <person name="Liu K.-W."/>
            <person name="Li Z."/>
            <person name="Hsiao Y.-Y."/>
            <person name="Qi Y."/>
            <person name="Fu T."/>
            <person name="Tang G."/>
            <person name="Zhang D."/>
            <person name="Sun W.-H."/>
            <person name="Liu D.-K."/>
            <person name="Li Y."/>
            <person name="Chen G.-Z."/>
            <person name="Liu X.-D."/>
            <person name="Liao X.-Y."/>
            <person name="Jiang Y.-T."/>
            <person name="Yu X."/>
            <person name="Hao Y."/>
            <person name="Huang J."/>
            <person name="Zhao X.-W."/>
            <person name="Ke S."/>
            <person name="Chen Y.-Y."/>
            <person name="Wu W.-L."/>
            <person name="Hsu J.-L."/>
            <person name="Lin Y.-F."/>
            <person name="Huang M.-D."/>
            <person name="Li C.-Y."/>
            <person name="Huang L."/>
            <person name="Wang Z.-W."/>
            <person name="Zhao X."/>
            <person name="Zhong W.-Y."/>
            <person name="Peng D.-H."/>
            <person name="Ahmad S."/>
            <person name="Lan S."/>
            <person name="Zhang J.-S."/>
            <person name="Tsai W.-C."/>
            <person name="Van De Peer Y."/>
            <person name="Liu Z.-J."/>
        </authorList>
    </citation>
    <scope>NUCLEOTIDE SEQUENCE</scope>
    <source>
        <strain evidence="1">CP</strain>
        <tissue evidence="1">Leaves</tissue>
    </source>
</reference>
<protein>
    <submittedName>
        <fullName evidence="1">Uncharacterized protein</fullName>
    </submittedName>
</protein>
<dbReference type="Proteomes" id="UP001180020">
    <property type="component" value="Unassembled WGS sequence"/>
</dbReference>
<evidence type="ECO:0000313" key="1">
    <source>
        <dbReference type="EMBL" id="KAK1287615.1"/>
    </source>
</evidence>
<name>A0AAV9CG64_ACOCL</name>
<gene>
    <name evidence="1" type="ORF">QJS10_CPB19g00439</name>
</gene>
<reference evidence="1" key="1">
    <citation type="journal article" date="2023" name="Nat. Commun.">
        <title>Diploid and tetraploid genomes of Acorus and the evolution of monocots.</title>
        <authorList>
            <person name="Ma L."/>
            <person name="Liu K.W."/>
            <person name="Li Z."/>
            <person name="Hsiao Y.Y."/>
            <person name="Qi Y."/>
            <person name="Fu T."/>
            <person name="Tang G.D."/>
            <person name="Zhang D."/>
            <person name="Sun W.H."/>
            <person name="Liu D.K."/>
            <person name="Li Y."/>
            <person name="Chen G.Z."/>
            <person name="Liu X.D."/>
            <person name="Liao X.Y."/>
            <person name="Jiang Y.T."/>
            <person name="Yu X."/>
            <person name="Hao Y."/>
            <person name="Huang J."/>
            <person name="Zhao X.W."/>
            <person name="Ke S."/>
            <person name="Chen Y.Y."/>
            <person name="Wu W.L."/>
            <person name="Hsu J.L."/>
            <person name="Lin Y.F."/>
            <person name="Huang M.D."/>
            <person name="Li C.Y."/>
            <person name="Huang L."/>
            <person name="Wang Z.W."/>
            <person name="Zhao X."/>
            <person name="Zhong W.Y."/>
            <person name="Peng D.H."/>
            <person name="Ahmad S."/>
            <person name="Lan S."/>
            <person name="Zhang J.S."/>
            <person name="Tsai W.C."/>
            <person name="Van de Peer Y."/>
            <person name="Liu Z.J."/>
        </authorList>
    </citation>
    <scope>NUCLEOTIDE SEQUENCE</scope>
    <source>
        <strain evidence="1">CP</strain>
    </source>
</reference>
<accession>A0AAV9CG64</accession>
<proteinExistence type="predicted"/>
<comment type="caution">
    <text evidence="1">The sequence shown here is derived from an EMBL/GenBank/DDBJ whole genome shotgun (WGS) entry which is preliminary data.</text>
</comment>
<evidence type="ECO:0000313" key="2">
    <source>
        <dbReference type="Proteomes" id="UP001180020"/>
    </source>
</evidence>